<proteinExistence type="predicted"/>
<accession>A0ABQ9WVY3</accession>
<gene>
    <name evidence="1" type="ORF">BLNAU_21418</name>
</gene>
<name>A0ABQ9WVY3_9EUKA</name>
<dbReference type="EMBL" id="JARBJD010000334">
    <property type="protein sequence ID" value="KAK2943670.1"/>
    <property type="molecule type" value="Genomic_DNA"/>
</dbReference>
<sequence>MTFVQFRNNSAKRGKDIFFNNTLTWDELKEFVSDCHTDNRPSSLCVYPFGQIAGIIVEFGKATTITNLEIAFSDPDTKGTIEVTTAAAVKGTMLLLLDNSDTYTPKDEGSSPPAAFRVVVVDFPDSSTTGTSEELSFGDSEILQAKSAYSLIAASISTTPLTIPSPPPSTDL</sequence>
<organism evidence="1 2">
    <name type="scientific">Blattamonas nauphoetae</name>
    <dbReference type="NCBI Taxonomy" id="2049346"/>
    <lineage>
        <taxon>Eukaryota</taxon>
        <taxon>Metamonada</taxon>
        <taxon>Preaxostyla</taxon>
        <taxon>Oxymonadida</taxon>
        <taxon>Blattamonas</taxon>
    </lineage>
</organism>
<dbReference type="Proteomes" id="UP001281761">
    <property type="component" value="Unassembled WGS sequence"/>
</dbReference>
<evidence type="ECO:0000313" key="1">
    <source>
        <dbReference type="EMBL" id="KAK2943670.1"/>
    </source>
</evidence>
<comment type="caution">
    <text evidence="1">The sequence shown here is derived from an EMBL/GenBank/DDBJ whole genome shotgun (WGS) entry which is preliminary data.</text>
</comment>
<keyword evidence="2" id="KW-1185">Reference proteome</keyword>
<protein>
    <submittedName>
        <fullName evidence="1">Uncharacterized protein</fullName>
    </submittedName>
</protein>
<reference evidence="1 2" key="1">
    <citation type="journal article" date="2022" name="bioRxiv">
        <title>Genomics of Preaxostyla Flagellates Illuminates Evolutionary Transitions and the Path Towards Mitochondrial Loss.</title>
        <authorList>
            <person name="Novak L.V.F."/>
            <person name="Treitli S.C."/>
            <person name="Pyrih J."/>
            <person name="Halakuc P."/>
            <person name="Pipaliya S.V."/>
            <person name="Vacek V."/>
            <person name="Brzon O."/>
            <person name="Soukal P."/>
            <person name="Eme L."/>
            <person name="Dacks J.B."/>
            <person name="Karnkowska A."/>
            <person name="Elias M."/>
            <person name="Hampl V."/>
        </authorList>
    </citation>
    <scope>NUCLEOTIDE SEQUENCE [LARGE SCALE GENOMIC DNA]</scope>
    <source>
        <strain evidence="1">NAU3</strain>
        <tissue evidence="1">Gut</tissue>
    </source>
</reference>
<evidence type="ECO:0000313" key="2">
    <source>
        <dbReference type="Proteomes" id="UP001281761"/>
    </source>
</evidence>